<dbReference type="EMBL" id="JAAGBB010000045">
    <property type="protein sequence ID" value="MBR0667971.1"/>
    <property type="molecule type" value="Genomic_DNA"/>
</dbReference>
<sequence>MSGSLSAIPLFRQALDPKQEAKALDRLAKDPAIKRQMEAYKTAIAKAKDLDSALKDPRVLNVLLPAMGLGDQVGNTALARKALTSDLTDPKSLANQLTDTRWKDAATTLDLKKKGLDALRDPKLLETLDKGIRELSWRNGLDERATGISDALYFQESAKNATSAYAILGNAVLRRVVTGALGLPDEFALQSVETQAKVIEKRINLKDLQDPKKVQKLAERYLIMTNMNSSTTPSFSLPGFNQSGQTGIDFTAISGINLIL</sequence>
<evidence type="ECO:0000313" key="2">
    <source>
        <dbReference type="Proteomes" id="UP001196870"/>
    </source>
</evidence>
<protein>
    <submittedName>
        <fullName evidence="1">DUF1217 domain-containing protein</fullName>
    </submittedName>
</protein>
<evidence type="ECO:0000313" key="1">
    <source>
        <dbReference type="EMBL" id="MBR0667971.1"/>
    </source>
</evidence>
<dbReference type="Gene3D" id="1.10.3700.10">
    <property type="entry name" value="AGR C 984p-like"/>
    <property type="match status" value="1"/>
</dbReference>
<keyword evidence="2" id="KW-1185">Reference proteome</keyword>
<accession>A0ABS5F5X8</accession>
<dbReference type="Proteomes" id="UP001196870">
    <property type="component" value="Unassembled WGS sequence"/>
</dbReference>
<reference evidence="2" key="1">
    <citation type="journal article" date="2021" name="Syst. Appl. Microbiol.">
        <title>Roseomonas hellenica sp. nov., isolated from roots of wild-growing Alkanna tinctoria.</title>
        <authorList>
            <person name="Rat A."/>
            <person name="Naranjo H.D."/>
            <person name="Lebbe L."/>
            <person name="Cnockaert M."/>
            <person name="Krigas N."/>
            <person name="Grigoriadou K."/>
            <person name="Maloupa E."/>
            <person name="Willems A."/>
        </authorList>
    </citation>
    <scope>NUCLEOTIDE SEQUENCE [LARGE SCALE GENOMIC DNA]</scope>
    <source>
        <strain evidence="2">LMG 31523</strain>
    </source>
</reference>
<dbReference type="Pfam" id="PF06748">
    <property type="entry name" value="DUF1217"/>
    <property type="match status" value="1"/>
</dbReference>
<name>A0ABS5F5X8_9PROT</name>
<dbReference type="RefSeq" id="WP_211855747.1">
    <property type="nucleotide sequence ID" value="NZ_JAAGBB010000045.1"/>
</dbReference>
<dbReference type="SUPFAM" id="SSF158837">
    <property type="entry name" value="AGR C 984p-like"/>
    <property type="match status" value="1"/>
</dbReference>
<organism evidence="1 2">
    <name type="scientific">Plastoroseomonas hellenica</name>
    <dbReference type="NCBI Taxonomy" id="2687306"/>
    <lineage>
        <taxon>Bacteria</taxon>
        <taxon>Pseudomonadati</taxon>
        <taxon>Pseudomonadota</taxon>
        <taxon>Alphaproteobacteria</taxon>
        <taxon>Acetobacterales</taxon>
        <taxon>Acetobacteraceae</taxon>
        <taxon>Plastoroseomonas</taxon>
    </lineage>
</organism>
<comment type="caution">
    <text evidence="1">The sequence shown here is derived from an EMBL/GenBank/DDBJ whole genome shotgun (WGS) entry which is preliminary data.</text>
</comment>
<gene>
    <name evidence="1" type="ORF">GXW71_26690</name>
</gene>
<dbReference type="InterPro" id="IPR010626">
    <property type="entry name" value="DUF1217"/>
</dbReference>
<proteinExistence type="predicted"/>
<dbReference type="InterPro" id="IPR023157">
    <property type="entry name" value="AGR-C-984p-like_sf"/>
</dbReference>